<comment type="caution">
    <text evidence="1">The sequence shown here is derived from an EMBL/GenBank/DDBJ whole genome shotgun (WGS) entry which is preliminary data.</text>
</comment>
<accession>A0AAV1Y216</accession>
<evidence type="ECO:0000313" key="2">
    <source>
        <dbReference type="Proteomes" id="UP001497480"/>
    </source>
</evidence>
<gene>
    <name evidence="1" type="ORF">LLUT_LOCUS28942</name>
</gene>
<protein>
    <submittedName>
        <fullName evidence="1">Uncharacterized protein</fullName>
    </submittedName>
</protein>
<dbReference type="AlphaFoldDB" id="A0AAV1Y216"/>
<reference evidence="1 2" key="1">
    <citation type="submission" date="2024-03" db="EMBL/GenBank/DDBJ databases">
        <authorList>
            <person name="Martinez-Hernandez J."/>
        </authorList>
    </citation>
    <scope>NUCLEOTIDE SEQUENCE [LARGE SCALE GENOMIC DNA]</scope>
</reference>
<dbReference type="EMBL" id="CAXHTB010000020">
    <property type="protein sequence ID" value="CAL0327882.1"/>
    <property type="molecule type" value="Genomic_DNA"/>
</dbReference>
<proteinExistence type="predicted"/>
<name>A0AAV1Y216_LUPLU</name>
<organism evidence="1 2">
    <name type="scientific">Lupinus luteus</name>
    <name type="common">European yellow lupine</name>
    <dbReference type="NCBI Taxonomy" id="3873"/>
    <lineage>
        <taxon>Eukaryota</taxon>
        <taxon>Viridiplantae</taxon>
        <taxon>Streptophyta</taxon>
        <taxon>Embryophyta</taxon>
        <taxon>Tracheophyta</taxon>
        <taxon>Spermatophyta</taxon>
        <taxon>Magnoliopsida</taxon>
        <taxon>eudicotyledons</taxon>
        <taxon>Gunneridae</taxon>
        <taxon>Pentapetalae</taxon>
        <taxon>rosids</taxon>
        <taxon>fabids</taxon>
        <taxon>Fabales</taxon>
        <taxon>Fabaceae</taxon>
        <taxon>Papilionoideae</taxon>
        <taxon>50 kb inversion clade</taxon>
        <taxon>genistoids sensu lato</taxon>
        <taxon>core genistoids</taxon>
        <taxon>Genisteae</taxon>
        <taxon>Lupinus</taxon>
    </lineage>
</organism>
<keyword evidence="2" id="KW-1185">Reference proteome</keyword>
<sequence length="137" mass="15839">MNRASLLKLTWDMRSSPQDWACFYRQRFGCNWSPSTRFFKSSIWPGIKENWYTSSNNAIWLVGEGHGVNFWLDNWIGEPIVDLLNIPMHLQPSLKANCSSFIDGSRWIIPTVLKNFSPSICNSIAATKRVDNDILIW</sequence>
<evidence type="ECO:0000313" key="1">
    <source>
        <dbReference type="EMBL" id="CAL0327882.1"/>
    </source>
</evidence>
<dbReference type="Proteomes" id="UP001497480">
    <property type="component" value="Unassembled WGS sequence"/>
</dbReference>